<evidence type="ECO:0000256" key="14">
    <source>
        <dbReference type="ARBA" id="ARBA00023008"/>
    </source>
</evidence>
<keyword evidence="13 17" id="KW-1133">Transmembrane helix</keyword>
<dbReference type="SFLD" id="SFLDG00002">
    <property type="entry name" value="C1.7:_P-type_atpase_like"/>
    <property type="match status" value="1"/>
</dbReference>
<dbReference type="SFLD" id="SFLDF00027">
    <property type="entry name" value="p-type_atpase"/>
    <property type="match status" value="1"/>
</dbReference>
<feature type="transmembrane region" description="Helical" evidence="17">
    <location>
        <begin position="173"/>
        <end position="189"/>
    </location>
</feature>
<evidence type="ECO:0000313" key="21">
    <source>
        <dbReference type="Proteomes" id="UP000198228"/>
    </source>
</evidence>
<evidence type="ECO:0000256" key="8">
    <source>
        <dbReference type="ARBA" id="ARBA00022741"/>
    </source>
</evidence>
<evidence type="ECO:0000259" key="19">
    <source>
        <dbReference type="Pfam" id="PF00122"/>
    </source>
</evidence>
<evidence type="ECO:0000256" key="3">
    <source>
        <dbReference type="ARBA" id="ARBA00022448"/>
    </source>
</evidence>
<name>A0A1C4XMD8_9ACTN</name>
<dbReference type="InterPro" id="IPR044492">
    <property type="entry name" value="P_typ_ATPase_HD_dom"/>
</dbReference>
<evidence type="ECO:0000256" key="18">
    <source>
        <dbReference type="SAM" id="MobiDB-lite"/>
    </source>
</evidence>
<dbReference type="GO" id="GO:0016887">
    <property type="term" value="F:ATP hydrolysis activity"/>
    <property type="evidence" value="ECO:0007669"/>
    <property type="project" value="InterPro"/>
</dbReference>
<keyword evidence="8 17" id="KW-0547">Nucleotide-binding</keyword>
<dbReference type="PROSITE" id="PS00154">
    <property type="entry name" value="ATPASE_E1_E2"/>
    <property type="match status" value="1"/>
</dbReference>
<feature type="domain" description="P-type ATPase A" evidence="19">
    <location>
        <begin position="208"/>
        <end position="308"/>
    </location>
</feature>
<dbReference type="GO" id="GO:0055070">
    <property type="term" value="P:copper ion homeostasis"/>
    <property type="evidence" value="ECO:0007669"/>
    <property type="project" value="TreeGrafter"/>
</dbReference>
<keyword evidence="7 17" id="KW-0479">Metal-binding</keyword>
<keyword evidence="14" id="KW-0186">Copper</keyword>
<feature type="transmembrane region" description="Helical" evidence="17">
    <location>
        <begin position="676"/>
        <end position="699"/>
    </location>
</feature>
<sequence>MRQEHATDADGMALAGETQQHGHQVQVGEHPGGGPHDGHRGAAGPAGGHNGDHHHAGHGSAGGHGAHDKHAGHDPEQFRRKFWLSLALTIPIVVTSHMVMDWLGYTLDFPGMSWVGPVLGSVVFFYGGWPFLVGGASEVRDRTPGMMLLISMAITVAYVASMATSLGAFDLDFWWELAALVTIMLLGHWQEMKAIGQAQGALAALAALLPDDAERVDADGTVHRVPVAELLFGDVVLVRSGGRVPADGRIIDGAAELDESMITGESRPVPRSVGDRVVAGTVATDSALRVRVDAVGEDTALAGIGRLVAQAQASSGRAQVLADRFAAMLFYVATAAALVTFAAWWALGDLDQSVVRTVTVLVIACPHALGLAIPLVIALSTAVSAKAGILVRDRLALERMRTVDAVLFDKTGTLTKGAHTVTATVAASGTSEDEVLRIAGAVEADSEHPLAKALVRVAQDRGLRAVAGNFRSLTGRGVQAVVDGTTWAVGGPALLRELGAHVPEELATTAREWSGRGAAVLHLIRLPQSGQPAAVGAFALEDEVRPEAREAISSLREQGVKKIVMITGDARPVAEAVAADLGFRPGVDEVFAEVLPADKDRAVADLQARGLIVAMVGDGVNDAPALARADVGLAIGAGTDVAIESAGVILASSDPRGVIGVIRLSRAPYRKMIQNLAWAAGYNVVAIPLAAGALFRWALST</sequence>
<dbReference type="InterPro" id="IPR008250">
    <property type="entry name" value="ATPase_P-typ_transduc_dom_A_sf"/>
</dbReference>
<dbReference type="NCBIfam" id="TIGR01511">
    <property type="entry name" value="ATPase-IB1_Cu"/>
    <property type="match status" value="1"/>
</dbReference>
<proteinExistence type="inferred from homology"/>
<evidence type="ECO:0000256" key="1">
    <source>
        <dbReference type="ARBA" id="ARBA00004651"/>
    </source>
</evidence>
<evidence type="ECO:0000256" key="7">
    <source>
        <dbReference type="ARBA" id="ARBA00022723"/>
    </source>
</evidence>
<dbReference type="InterPro" id="IPR023214">
    <property type="entry name" value="HAD_sf"/>
</dbReference>
<feature type="transmembrane region" description="Helical" evidence="17">
    <location>
        <begin position="325"/>
        <end position="347"/>
    </location>
</feature>
<keyword evidence="5" id="KW-0597">Phosphoprotein</keyword>
<feature type="transmembrane region" description="Helical" evidence="17">
    <location>
        <begin position="82"/>
        <end position="100"/>
    </location>
</feature>
<keyword evidence="16 17" id="KW-0472">Membrane</keyword>
<dbReference type="Proteomes" id="UP000198228">
    <property type="component" value="Chromosome I"/>
</dbReference>
<dbReference type="Gene3D" id="3.40.50.1000">
    <property type="entry name" value="HAD superfamily/HAD-like"/>
    <property type="match status" value="1"/>
</dbReference>
<feature type="transmembrane region" description="Helical" evidence="17">
    <location>
        <begin position="112"/>
        <end position="133"/>
    </location>
</feature>
<gene>
    <name evidence="20" type="ORF">GA0074696_2703</name>
</gene>
<dbReference type="RefSeq" id="WP_231925356.1">
    <property type="nucleotide sequence ID" value="NZ_LT607410.1"/>
</dbReference>
<dbReference type="AlphaFoldDB" id="A0A1C4XMD8"/>
<dbReference type="SFLD" id="SFLDS00003">
    <property type="entry name" value="Haloacid_Dehalogenase"/>
    <property type="match status" value="1"/>
</dbReference>
<evidence type="ECO:0000256" key="9">
    <source>
        <dbReference type="ARBA" id="ARBA00022796"/>
    </source>
</evidence>
<evidence type="ECO:0000256" key="2">
    <source>
        <dbReference type="ARBA" id="ARBA00006024"/>
    </source>
</evidence>
<dbReference type="Pfam" id="PF00122">
    <property type="entry name" value="E1-E2_ATPase"/>
    <property type="match status" value="1"/>
</dbReference>
<evidence type="ECO:0000313" key="20">
    <source>
        <dbReference type="EMBL" id="SCF09637.1"/>
    </source>
</evidence>
<reference evidence="20 21" key="1">
    <citation type="submission" date="2016-06" db="EMBL/GenBank/DDBJ databases">
        <authorList>
            <person name="Kjaerup R.B."/>
            <person name="Dalgaard T.S."/>
            <person name="Juul-Madsen H.R."/>
        </authorList>
    </citation>
    <scope>NUCLEOTIDE SEQUENCE [LARGE SCALE GENOMIC DNA]</scope>
    <source>
        <strain evidence="20 21">DSM 43821</strain>
    </source>
</reference>
<dbReference type="SUPFAM" id="SSF81653">
    <property type="entry name" value="Calcium ATPase, transduction domain A"/>
    <property type="match status" value="1"/>
</dbReference>
<comment type="subcellular location">
    <subcellularLocation>
        <location evidence="1">Cell membrane</location>
        <topology evidence="1">Multi-pass membrane protein</topology>
    </subcellularLocation>
</comment>
<dbReference type="Gene3D" id="3.40.1110.10">
    <property type="entry name" value="Calcium-transporting ATPase, cytoplasmic domain N"/>
    <property type="match status" value="1"/>
</dbReference>
<dbReference type="PANTHER" id="PTHR43520">
    <property type="entry name" value="ATP7, ISOFORM B"/>
    <property type="match status" value="1"/>
</dbReference>
<dbReference type="GO" id="GO:0005524">
    <property type="term" value="F:ATP binding"/>
    <property type="evidence" value="ECO:0007669"/>
    <property type="project" value="UniProtKB-UniRule"/>
</dbReference>
<keyword evidence="3" id="KW-0813">Transport</keyword>
<dbReference type="Pfam" id="PF00702">
    <property type="entry name" value="Hydrolase"/>
    <property type="match status" value="1"/>
</dbReference>
<evidence type="ECO:0000256" key="12">
    <source>
        <dbReference type="ARBA" id="ARBA00022967"/>
    </source>
</evidence>
<keyword evidence="11" id="KW-0460">Magnesium</keyword>
<keyword evidence="12" id="KW-1278">Translocase</keyword>
<comment type="similarity">
    <text evidence="2 17">Belongs to the cation transport ATPase (P-type) (TC 3.A.3) family. Type IB subfamily.</text>
</comment>
<dbReference type="PANTHER" id="PTHR43520:SF5">
    <property type="entry name" value="CATION-TRANSPORTING P-TYPE ATPASE-RELATED"/>
    <property type="match status" value="1"/>
</dbReference>
<evidence type="ECO:0000256" key="10">
    <source>
        <dbReference type="ARBA" id="ARBA00022840"/>
    </source>
</evidence>
<evidence type="ECO:0000256" key="15">
    <source>
        <dbReference type="ARBA" id="ARBA00023065"/>
    </source>
</evidence>
<protein>
    <submittedName>
        <fullName evidence="20">Cu2+-exporting ATPase</fullName>
    </submittedName>
</protein>
<evidence type="ECO:0000256" key="13">
    <source>
        <dbReference type="ARBA" id="ARBA00022989"/>
    </source>
</evidence>
<dbReference type="SUPFAM" id="SSF81665">
    <property type="entry name" value="Calcium ATPase, transmembrane domain M"/>
    <property type="match status" value="1"/>
</dbReference>
<dbReference type="NCBIfam" id="TIGR01494">
    <property type="entry name" value="ATPase_P-type"/>
    <property type="match status" value="1"/>
</dbReference>
<feature type="compositionally biased region" description="Low complexity" evidence="18">
    <location>
        <begin position="18"/>
        <end position="29"/>
    </location>
</feature>
<dbReference type="InterPro" id="IPR027256">
    <property type="entry name" value="P-typ_ATPase_IB"/>
</dbReference>
<dbReference type="GO" id="GO:0043682">
    <property type="term" value="F:P-type divalent copper transporter activity"/>
    <property type="evidence" value="ECO:0007669"/>
    <property type="project" value="TreeGrafter"/>
</dbReference>
<feature type="transmembrane region" description="Helical" evidence="17">
    <location>
        <begin position="367"/>
        <end position="391"/>
    </location>
</feature>
<dbReference type="InterPro" id="IPR023298">
    <property type="entry name" value="ATPase_P-typ_TM_dom_sf"/>
</dbReference>
<evidence type="ECO:0000256" key="17">
    <source>
        <dbReference type="RuleBase" id="RU362081"/>
    </source>
</evidence>
<keyword evidence="15" id="KW-0406">Ion transport</keyword>
<dbReference type="InterPro" id="IPR023299">
    <property type="entry name" value="ATPase_P-typ_cyto_dom_N"/>
</dbReference>
<evidence type="ECO:0000256" key="6">
    <source>
        <dbReference type="ARBA" id="ARBA00022692"/>
    </source>
</evidence>
<organism evidence="20 21">
    <name type="scientific">Micromonospora purpureochromogenes</name>
    <dbReference type="NCBI Taxonomy" id="47872"/>
    <lineage>
        <taxon>Bacteria</taxon>
        <taxon>Bacillati</taxon>
        <taxon>Actinomycetota</taxon>
        <taxon>Actinomycetes</taxon>
        <taxon>Micromonosporales</taxon>
        <taxon>Micromonosporaceae</taxon>
        <taxon>Micromonospora</taxon>
    </lineage>
</organism>
<dbReference type="GO" id="GO:0005886">
    <property type="term" value="C:plasma membrane"/>
    <property type="evidence" value="ECO:0007669"/>
    <property type="project" value="UniProtKB-SubCell"/>
</dbReference>
<dbReference type="InterPro" id="IPR036412">
    <property type="entry name" value="HAD-like_sf"/>
</dbReference>
<dbReference type="SUPFAM" id="SSF56784">
    <property type="entry name" value="HAD-like"/>
    <property type="match status" value="1"/>
</dbReference>
<dbReference type="InterPro" id="IPR001757">
    <property type="entry name" value="P_typ_ATPase"/>
</dbReference>
<dbReference type="Gene3D" id="2.70.150.10">
    <property type="entry name" value="Calcium-transporting ATPase, cytoplasmic transduction domain A"/>
    <property type="match status" value="1"/>
</dbReference>
<dbReference type="PRINTS" id="PR00119">
    <property type="entry name" value="CATATPASE"/>
</dbReference>
<keyword evidence="6 17" id="KW-0812">Transmembrane</keyword>
<dbReference type="NCBIfam" id="TIGR01525">
    <property type="entry name" value="ATPase-IB_hvy"/>
    <property type="match status" value="1"/>
</dbReference>
<evidence type="ECO:0000256" key="16">
    <source>
        <dbReference type="ARBA" id="ARBA00023136"/>
    </source>
</evidence>
<keyword evidence="9" id="KW-0187">Copper transport</keyword>
<feature type="region of interest" description="Disordered" evidence="18">
    <location>
        <begin position="18"/>
        <end position="72"/>
    </location>
</feature>
<evidence type="ECO:0000256" key="5">
    <source>
        <dbReference type="ARBA" id="ARBA00022553"/>
    </source>
</evidence>
<dbReference type="EMBL" id="LT607410">
    <property type="protein sequence ID" value="SCF09637.1"/>
    <property type="molecule type" value="Genomic_DNA"/>
</dbReference>
<evidence type="ECO:0000256" key="4">
    <source>
        <dbReference type="ARBA" id="ARBA00022475"/>
    </source>
</evidence>
<feature type="transmembrane region" description="Helical" evidence="17">
    <location>
        <begin position="145"/>
        <end position="167"/>
    </location>
</feature>
<accession>A0A1C4XMD8</accession>
<dbReference type="FunFam" id="2.70.150.10:FF:000020">
    <property type="entry name" value="Copper-exporting P-type ATPase A"/>
    <property type="match status" value="1"/>
</dbReference>
<evidence type="ECO:0000256" key="11">
    <source>
        <dbReference type="ARBA" id="ARBA00022842"/>
    </source>
</evidence>
<dbReference type="InterPro" id="IPR059000">
    <property type="entry name" value="ATPase_P-type_domA"/>
</dbReference>
<keyword evidence="10 17" id="KW-0067">ATP-binding</keyword>
<dbReference type="InterPro" id="IPR018303">
    <property type="entry name" value="ATPase_P-typ_P_site"/>
</dbReference>
<dbReference type="GO" id="GO:0005507">
    <property type="term" value="F:copper ion binding"/>
    <property type="evidence" value="ECO:0007669"/>
    <property type="project" value="TreeGrafter"/>
</dbReference>
<keyword evidence="4 17" id="KW-1003">Cell membrane</keyword>